<dbReference type="OMA" id="NDAEHTQ"/>
<keyword evidence="1" id="KW-0723">Serine/threonine-protein kinase</keyword>
<dbReference type="CDD" id="cd07831">
    <property type="entry name" value="STKc_MOK"/>
    <property type="match status" value="1"/>
</dbReference>
<keyword evidence="3" id="KW-0547">Nucleotide-binding</keyword>
<keyword evidence="5" id="KW-0067">ATP-binding</keyword>
<dbReference type="AlphaFoldDB" id="A0A5A8CVR9"/>
<feature type="region of interest" description="Disordered" evidence="6">
    <location>
        <begin position="319"/>
        <end position="550"/>
    </location>
</feature>
<dbReference type="Pfam" id="PF01585">
    <property type="entry name" value="G-patch"/>
    <property type="match status" value="1"/>
</dbReference>
<reference evidence="9 10" key="1">
    <citation type="submission" date="2019-07" db="EMBL/GenBank/DDBJ databases">
        <title>Genomes of Cafeteria roenbergensis.</title>
        <authorList>
            <person name="Fischer M.G."/>
            <person name="Hackl T."/>
            <person name="Roman M."/>
        </authorList>
    </citation>
    <scope>NUCLEOTIDE SEQUENCE [LARGE SCALE GENOMIC DNA]</scope>
    <source>
        <strain evidence="9 10">BVI</strain>
    </source>
</reference>
<dbReference type="SMART" id="SM00220">
    <property type="entry name" value="S_TKc"/>
    <property type="match status" value="1"/>
</dbReference>
<dbReference type="SMART" id="SM00443">
    <property type="entry name" value="G_patch"/>
    <property type="match status" value="1"/>
</dbReference>
<dbReference type="Proteomes" id="UP000323011">
    <property type="component" value="Unassembled WGS sequence"/>
</dbReference>
<feature type="compositionally biased region" description="Polar residues" evidence="6">
    <location>
        <begin position="472"/>
        <end position="488"/>
    </location>
</feature>
<dbReference type="InterPro" id="IPR008271">
    <property type="entry name" value="Ser/Thr_kinase_AS"/>
</dbReference>
<dbReference type="InterPro" id="IPR000719">
    <property type="entry name" value="Prot_kinase_dom"/>
</dbReference>
<feature type="compositionally biased region" description="Low complexity" evidence="6">
    <location>
        <begin position="383"/>
        <end position="398"/>
    </location>
</feature>
<dbReference type="SUPFAM" id="SSF56112">
    <property type="entry name" value="Protein kinase-like (PK-like)"/>
    <property type="match status" value="1"/>
</dbReference>
<feature type="domain" description="G-patch" evidence="8">
    <location>
        <begin position="608"/>
        <end position="654"/>
    </location>
</feature>
<evidence type="ECO:0000313" key="10">
    <source>
        <dbReference type="Proteomes" id="UP000323011"/>
    </source>
</evidence>
<keyword evidence="2" id="KW-0808">Transferase</keyword>
<organism evidence="9 10">
    <name type="scientific">Cafeteria roenbergensis</name>
    <name type="common">Marine flagellate</name>
    <dbReference type="NCBI Taxonomy" id="33653"/>
    <lineage>
        <taxon>Eukaryota</taxon>
        <taxon>Sar</taxon>
        <taxon>Stramenopiles</taxon>
        <taxon>Bigyra</taxon>
        <taxon>Opalozoa</taxon>
        <taxon>Bicosoecida</taxon>
        <taxon>Cafeteriaceae</taxon>
        <taxon>Cafeteria</taxon>
    </lineage>
</organism>
<keyword evidence="10" id="KW-1185">Reference proteome</keyword>
<evidence type="ECO:0000256" key="3">
    <source>
        <dbReference type="ARBA" id="ARBA00022741"/>
    </source>
</evidence>
<dbReference type="PROSITE" id="PS00108">
    <property type="entry name" value="PROTEIN_KINASE_ST"/>
    <property type="match status" value="1"/>
</dbReference>
<dbReference type="Gene3D" id="3.30.200.20">
    <property type="entry name" value="Phosphorylase Kinase, domain 1"/>
    <property type="match status" value="1"/>
</dbReference>
<feature type="compositionally biased region" description="Low complexity" evidence="6">
    <location>
        <begin position="414"/>
        <end position="429"/>
    </location>
</feature>
<keyword evidence="4" id="KW-0418">Kinase</keyword>
<feature type="compositionally biased region" description="Low complexity" evidence="6">
    <location>
        <begin position="515"/>
        <end position="533"/>
    </location>
</feature>
<feature type="compositionally biased region" description="Low complexity" evidence="6">
    <location>
        <begin position="339"/>
        <end position="376"/>
    </location>
</feature>
<dbReference type="Pfam" id="PF00069">
    <property type="entry name" value="Pkinase"/>
    <property type="match status" value="1"/>
</dbReference>
<evidence type="ECO:0000259" key="7">
    <source>
        <dbReference type="PROSITE" id="PS50011"/>
    </source>
</evidence>
<dbReference type="GO" id="GO:0003676">
    <property type="term" value="F:nucleic acid binding"/>
    <property type="evidence" value="ECO:0007669"/>
    <property type="project" value="InterPro"/>
</dbReference>
<dbReference type="PROSITE" id="PS50174">
    <property type="entry name" value="G_PATCH"/>
    <property type="match status" value="1"/>
</dbReference>
<feature type="region of interest" description="Disordered" evidence="6">
    <location>
        <begin position="750"/>
        <end position="783"/>
    </location>
</feature>
<evidence type="ECO:0000256" key="2">
    <source>
        <dbReference type="ARBA" id="ARBA00022679"/>
    </source>
</evidence>
<evidence type="ECO:0000256" key="5">
    <source>
        <dbReference type="ARBA" id="ARBA00022840"/>
    </source>
</evidence>
<dbReference type="FunFam" id="1.10.510.10:FF:000624">
    <property type="entry name" value="Mitogen-activated protein kinase"/>
    <property type="match status" value="1"/>
</dbReference>
<name>A0A5A8CVR9_CAFRO</name>
<feature type="region of interest" description="Disordered" evidence="6">
    <location>
        <begin position="715"/>
        <end position="735"/>
    </location>
</feature>
<dbReference type="GO" id="GO:0004674">
    <property type="term" value="F:protein serine/threonine kinase activity"/>
    <property type="evidence" value="ECO:0007669"/>
    <property type="project" value="UniProtKB-KW"/>
</dbReference>
<feature type="compositionally biased region" description="Polar residues" evidence="6">
    <location>
        <begin position="497"/>
        <end position="506"/>
    </location>
</feature>
<dbReference type="InterPro" id="IPR000467">
    <property type="entry name" value="G_patch_dom"/>
</dbReference>
<dbReference type="InterPro" id="IPR050117">
    <property type="entry name" value="MAPK"/>
</dbReference>
<feature type="compositionally biased region" description="Low complexity" evidence="6">
    <location>
        <begin position="436"/>
        <end position="468"/>
    </location>
</feature>
<dbReference type="EMBL" id="VLTN01000002">
    <property type="protein sequence ID" value="KAA0157135.1"/>
    <property type="molecule type" value="Genomic_DNA"/>
</dbReference>
<gene>
    <name evidence="9" type="ORF">FNF29_00487</name>
</gene>
<dbReference type="InterPro" id="IPR011009">
    <property type="entry name" value="Kinase-like_dom_sf"/>
</dbReference>
<accession>A0A5A8CVR9</accession>
<evidence type="ECO:0000256" key="6">
    <source>
        <dbReference type="SAM" id="MobiDB-lite"/>
    </source>
</evidence>
<proteinExistence type="predicted"/>
<evidence type="ECO:0000256" key="4">
    <source>
        <dbReference type="ARBA" id="ARBA00022777"/>
    </source>
</evidence>
<evidence type="ECO:0000256" key="1">
    <source>
        <dbReference type="ARBA" id="ARBA00022527"/>
    </source>
</evidence>
<dbReference type="PANTHER" id="PTHR24055">
    <property type="entry name" value="MITOGEN-ACTIVATED PROTEIN KINASE"/>
    <property type="match status" value="1"/>
</dbReference>
<comment type="caution">
    <text evidence="9">The sequence shown here is derived from an EMBL/GenBank/DDBJ whole genome shotgun (WGS) entry which is preliminary data.</text>
</comment>
<dbReference type="PROSITE" id="PS50011">
    <property type="entry name" value="PROTEIN_KINASE_DOM"/>
    <property type="match status" value="1"/>
</dbReference>
<feature type="domain" description="Protein kinase" evidence="7">
    <location>
        <begin position="4"/>
        <end position="293"/>
    </location>
</feature>
<evidence type="ECO:0000313" key="9">
    <source>
        <dbReference type="EMBL" id="KAA0157135.1"/>
    </source>
</evidence>
<evidence type="ECO:0000259" key="8">
    <source>
        <dbReference type="PROSITE" id="PS50174"/>
    </source>
</evidence>
<feature type="compositionally biased region" description="Basic residues" evidence="6">
    <location>
        <begin position="759"/>
        <end position="768"/>
    </location>
</feature>
<sequence length="869" mass="91591">MNRYRLIAKKGEGTFSEVLKAQSIKTSRYVAVKAMKQHFSTVDKVNNLREIQALRRLSPHPNIVSLLEVLYDRPSGRLALVFELMSMNLYELIRGRSHFLDNSLVRIYLFQTLASVAHMHERGIFHRDIKPENILIESSYDVWTGLKLADFGSCRGCYSKHPFTEYISTRWYRAPECLLTDGYYGPEMDVWGIGCVFYEISCLAPLFPGENEKDQLKKIHSVLGTPDEETLSFFRRHASKHVDFNFPPTRGRGLTAAIPNHIPVQMVDLLVKMLRYHPRKRISAKDALMHPYFADLRKQRVPAEMKPYYRFAADGSRLEDDAKPVPRRRDRPEETSTTKPASRPSGGAAGAASGSAAAADSRGGTSTSSRSKGTTSAKRKPGRTTGTSVSSSSSSKRAGNGRRAGGGGRGGGAAAASQAVAARSSAGKPSAGGGKASPASTSTVGSSAASRAAAARAARAAPTSPDAASVEDSPSPQPSGLPTHSTAEAQAKPELSGSKSLYTATTRGHADTVEEAAAGGDEAAAAATAMDAASRSLPPGQRSRLAGGGGVMGHQGVATLGAFRGGAGPGRVGLAGSGRGGLNPPQARAAMEVSRLAVTQNQVWASDTSQFGYRMLEKMGWSEGKGLGKNEQGEETHINVMRKVGKDGIGSKKDATGNNTLTSGFLDFHRILQHLSATHKDGSPQVDLDAAADSEAAAAAVPLDLARIAKAARSAAEREAPSLPPSTEGSGASRVSEEALLRAMAGAAERVGTAPQLKATKRRMRKRLREGDDGEAAGGKRAASADDEAIAAAGARVRQAYRRAIRTKNVKGYSSHDLSAILGDARGAFRAPTTEERQTSNAATRLGEGLDASAVAAAEAVVAVGGGVL</sequence>
<dbReference type="Gene3D" id="1.10.510.10">
    <property type="entry name" value="Transferase(Phosphotransferase) domain 1"/>
    <property type="match status" value="1"/>
</dbReference>
<dbReference type="FunFam" id="3.30.200.20:FF:000271">
    <property type="entry name" value="MAPK/MAK/MRK overlapping kinase"/>
    <property type="match status" value="1"/>
</dbReference>
<evidence type="ECO:0008006" key="11">
    <source>
        <dbReference type="Google" id="ProtNLM"/>
    </source>
</evidence>
<feature type="compositionally biased region" description="Gly residues" evidence="6">
    <location>
        <begin position="402"/>
        <end position="413"/>
    </location>
</feature>
<protein>
    <recommendedName>
        <fullName evidence="11">Protein kinase domain-containing protein</fullName>
    </recommendedName>
</protein>
<dbReference type="GO" id="GO:0005524">
    <property type="term" value="F:ATP binding"/>
    <property type="evidence" value="ECO:0007669"/>
    <property type="project" value="UniProtKB-KW"/>
</dbReference>